<dbReference type="Proteomes" id="UP000279446">
    <property type="component" value="Unassembled WGS sequence"/>
</dbReference>
<dbReference type="InterPro" id="IPR021239">
    <property type="entry name" value="DUF2625"/>
</dbReference>
<protein>
    <submittedName>
        <fullName evidence="1">DUF2625 family protein</fullName>
    </submittedName>
</protein>
<organism evidence="1 2">
    <name type="scientific">Paenibacillus anaericanus</name>
    <dbReference type="NCBI Taxonomy" id="170367"/>
    <lineage>
        <taxon>Bacteria</taxon>
        <taxon>Bacillati</taxon>
        <taxon>Bacillota</taxon>
        <taxon>Bacilli</taxon>
        <taxon>Bacillales</taxon>
        <taxon>Paenibacillaceae</taxon>
        <taxon>Paenibacillus</taxon>
    </lineage>
</organism>
<sequence length="215" mass="24581">MRDLSELIFEDNAWAMIQDWIRDSQAKIHILENTRAEGEEALVHLQITNKSTMGAIALECGGLVVDHGWLYILGSGHPEIFGSLINNKHLSLLEEGFVVAYDVVGGIFAINTGGFDNSSRNVFYFAPDTLEWEDTGKGYTDFIYWVLHGDLNKYYESFRWSNWLDDVNVLTSDQGISIFPYMWTTQGQDIENSFKKAIFIKEIWGIQSDFRSTMI</sequence>
<evidence type="ECO:0000313" key="2">
    <source>
        <dbReference type="Proteomes" id="UP000279446"/>
    </source>
</evidence>
<name>A0A3S1BLN9_9BACL</name>
<comment type="caution">
    <text evidence="1">The sequence shown here is derived from an EMBL/GenBank/DDBJ whole genome shotgun (WGS) entry which is preliminary data.</text>
</comment>
<evidence type="ECO:0000313" key="1">
    <source>
        <dbReference type="EMBL" id="RUT44535.1"/>
    </source>
</evidence>
<dbReference type="Pfam" id="PF10946">
    <property type="entry name" value="DUF2625"/>
    <property type="match status" value="1"/>
</dbReference>
<proteinExistence type="predicted"/>
<accession>A0A3S1BLN9</accession>
<reference evidence="1 2" key="1">
    <citation type="submission" date="2018-12" db="EMBL/GenBank/DDBJ databases">
        <authorList>
            <person name="Sun L."/>
            <person name="Chen Z."/>
        </authorList>
    </citation>
    <scope>NUCLEOTIDE SEQUENCE [LARGE SCALE GENOMIC DNA]</scope>
    <source>
        <strain evidence="1 2">DSM 15890</strain>
    </source>
</reference>
<gene>
    <name evidence="1" type="ORF">EJP82_18155</name>
</gene>
<dbReference type="RefSeq" id="WP_127193479.1">
    <property type="nucleotide sequence ID" value="NZ_RZNY01000015.1"/>
</dbReference>
<dbReference type="EMBL" id="RZNY01000015">
    <property type="protein sequence ID" value="RUT44535.1"/>
    <property type="molecule type" value="Genomic_DNA"/>
</dbReference>
<keyword evidence="2" id="KW-1185">Reference proteome</keyword>
<dbReference type="AlphaFoldDB" id="A0A3S1BLN9"/>
<dbReference type="OrthoDB" id="1550811at2"/>